<reference evidence="5 6" key="2">
    <citation type="submission" date="2018-11" db="EMBL/GenBank/DDBJ databases">
        <authorList>
            <consortium name="Pathogen Informatics"/>
        </authorList>
    </citation>
    <scope>NUCLEOTIDE SEQUENCE [LARGE SCALE GENOMIC DNA]</scope>
</reference>
<keyword evidence="3" id="KW-1133">Transmembrane helix</keyword>
<dbReference type="GO" id="GO:0005886">
    <property type="term" value="C:plasma membrane"/>
    <property type="evidence" value="ECO:0007669"/>
    <property type="project" value="TreeGrafter"/>
</dbReference>
<dbReference type="GO" id="GO:0022841">
    <property type="term" value="F:potassium ion leak channel activity"/>
    <property type="evidence" value="ECO:0007669"/>
    <property type="project" value="TreeGrafter"/>
</dbReference>
<reference evidence="7" key="1">
    <citation type="submission" date="2016-06" db="UniProtKB">
        <authorList>
            <consortium name="WormBaseParasite"/>
        </authorList>
    </citation>
    <scope>IDENTIFICATION</scope>
</reference>
<dbReference type="InterPro" id="IPR003280">
    <property type="entry name" value="2pore_dom_K_chnl"/>
</dbReference>
<dbReference type="WBParaSite" id="SBAD_0000767001-mRNA-1">
    <property type="protein sequence ID" value="SBAD_0000767001-mRNA-1"/>
    <property type="gene ID" value="SBAD_0000767001"/>
</dbReference>
<dbReference type="SUPFAM" id="SSF81324">
    <property type="entry name" value="Voltage-gated potassium channels"/>
    <property type="match status" value="1"/>
</dbReference>
<sequence length="144" mass="16356">MKKQNVRTLALIVCMFTYLLVGAAVFDALESDNELRQRNLVHELRVRIMAKYNISDKDYRVIESVITKSIPHKAGYQWKFAGAFYFSTTVITTIGTSLSVSGVEHVYAFCVHVFSPFRRFAVSPSLTRFSLGCPLPSLRRLRSS</sequence>
<organism evidence="7">
    <name type="scientific">Soboliphyme baturini</name>
    <dbReference type="NCBI Taxonomy" id="241478"/>
    <lineage>
        <taxon>Eukaryota</taxon>
        <taxon>Metazoa</taxon>
        <taxon>Ecdysozoa</taxon>
        <taxon>Nematoda</taxon>
        <taxon>Enoplea</taxon>
        <taxon>Dorylaimia</taxon>
        <taxon>Dioctophymatida</taxon>
        <taxon>Dioctophymatoidea</taxon>
        <taxon>Soboliphymatidae</taxon>
        <taxon>Soboliphyme</taxon>
    </lineage>
</organism>
<dbReference type="PANTHER" id="PTHR11003:SF291">
    <property type="entry name" value="IP11374P"/>
    <property type="match status" value="1"/>
</dbReference>
<evidence type="ECO:0000256" key="2">
    <source>
        <dbReference type="ARBA" id="ARBA00022692"/>
    </source>
</evidence>
<evidence type="ECO:0000256" key="1">
    <source>
        <dbReference type="ARBA" id="ARBA00004141"/>
    </source>
</evidence>
<evidence type="ECO:0000256" key="3">
    <source>
        <dbReference type="ARBA" id="ARBA00022989"/>
    </source>
</evidence>
<keyword evidence="6" id="KW-1185">Reference proteome</keyword>
<dbReference type="GO" id="GO:0015271">
    <property type="term" value="F:outward rectifier potassium channel activity"/>
    <property type="evidence" value="ECO:0007669"/>
    <property type="project" value="TreeGrafter"/>
</dbReference>
<dbReference type="PANTHER" id="PTHR11003">
    <property type="entry name" value="POTASSIUM CHANNEL, SUBFAMILY K"/>
    <property type="match status" value="1"/>
</dbReference>
<gene>
    <name evidence="5" type="ORF">SBAD_LOCUS7395</name>
</gene>
<protein>
    <submittedName>
        <fullName evidence="7">Ion_trans_2 domain-containing protein</fullName>
    </submittedName>
</protein>
<accession>A0A183IUU8</accession>
<evidence type="ECO:0000313" key="5">
    <source>
        <dbReference type="EMBL" id="VDP12964.1"/>
    </source>
</evidence>
<dbReference type="Proteomes" id="UP000270296">
    <property type="component" value="Unassembled WGS sequence"/>
</dbReference>
<evidence type="ECO:0000313" key="7">
    <source>
        <dbReference type="WBParaSite" id="SBAD_0000767001-mRNA-1"/>
    </source>
</evidence>
<proteinExistence type="predicted"/>
<dbReference type="GO" id="GO:0030322">
    <property type="term" value="P:stabilization of membrane potential"/>
    <property type="evidence" value="ECO:0007669"/>
    <property type="project" value="TreeGrafter"/>
</dbReference>
<dbReference type="OrthoDB" id="297496at2759"/>
<name>A0A183IUU8_9BILA</name>
<keyword evidence="4" id="KW-0472">Membrane</keyword>
<dbReference type="Gene3D" id="1.10.287.70">
    <property type="match status" value="1"/>
</dbReference>
<dbReference type="AlphaFoldDB" id="A0A183IUU8"/>
<keyword evidence="2" id="KW-0812">Transmembrane</keyword>
<evidence type="ECO:0000256" key="4">
    <source>
        <dbReference type="ARBA" id="ARBA00023136"/>
    </source>
</evidence>
<comment type="subcellular location">
    <subcellularLocation>
        <location evidence="1">Membrane</location>
        <topology evidence="1">Multi-pass membrane protein</topology>
    </subcellularLocation>
</comment>
<dbReference type="EMBL" id="UZAM01010584">
    <property type="protein sequence ID" value="VDP12964.1"/>
    <property type="molecule type" value="Genomic_DNA"/>
</dbReference>
<evidence type="ECO:0000313" key="6">
    <source>
        <dbReference type="Proteomes" id="UP000270296"/>
    </source>
</evidence>